<sequence>MTKQVYVIGDIHGRLDLLKQSLKLARIIDKNSNWQRENILLIQLGDVIDRGPQSLQVVLYFQKLKKQAKYFNSDIEILLGNHELMALFAGMGNNYAKFHWYFNGGDAVYSEWNQGPDPLESKPLAKLPQKFYDQFSLNGNFGKVISQYKAAVKYKKNLFVHGGIVNEKRSIDEINKKVQQTITSQNKEAYQKDLFNKTGPFWARNFTEKSLKDQCLRYNINRQIVGHTPKVGLEISNDGTLVYADLGMNQNHLPFILSLEEKYIRLKTKCRQHKQLLASEGCIKIVSREKSYPFTRPKFKPGDLIDLFSTDDSRFYVQFKVLSINTEKIIWYIGEFIYYENGKKTIKPGKWPIGHIDKHGIKAE</sequence>
<dbReference type="PRINTS" id="PR00114">
    <property type="entry name" value="STPHPHTASE"/>
</dbReference>
<accession>A0AAU8HW45</accession>
<evidence type="ECO:0000259" key="1">
    <source>
        <dbReference type="Pfam" id="PF00149"/>
    </source>
</evidence>
<protein>
    <submittedName>
        <fullName evidence="2">Metallophosphoesterase</fullName>
    </submittedName>
</protein>
<dbReference type="GO" id="GO:0016787">
    <property type="term" value="F:hydrolase activity"/>
    <property type="evidence" value="ECO:0007669"/>
    <property type="project" value="InterPro"/>
</dbReference>
<dbReference type="PANTHER" id="PTHR46546:SF4">
    <property type="entry name" value="SHEWANELLA-LIKE PROTEIN PHOSPHATASE 1"/>
    <property type="match status" value="1"/>
</dbReference>
<dbReference type="Pfam" id="PF00149">
    <property type="entry name" value="Metallophos"/>
    <property type="match status" value="1"/>
</dbReference>
<dbReference type="PANTHER" id="PTHR46546">
    <property type="entry name" value="SHEWANELLA-LIKE PROTEIN PHOSPHATASE 1"/>
    <property type="match status" value="1"/>
</dbReference>
<dbReference type="RefSeq" id="WP_353894139.1">
    <property type="nucleotide sequence ID" value="NZ_CP159485.1"/>
</dbReference>
<evidence type="ECO:0000313" key="2">
    <source>
        <dbReference type="EMBL" id="XCI29591.1"/>
    </source>
</evidence>
<dbReference type="InterPro" id="IPR004843">
    <property type="entry name" value="Calcineurin-like_PHP"/>
</dbReference>
<dbReference type="EMBL" id="CP159485">
    <property type="protein sequence ID" value="XCI29591.1"/>
    <property type="molecule type" value="Genomic_DNA"/>
</dbReference>
<organism evidence="2">
    <name type="scientific">Proteinivorax hydrogeniformans</name>
    <dbReference type="NCBI Taxonomy" id="1826727"/>
    <lineage>
        <taxon>Bacteria</taxon>
        <taxon>Bacillati</taxon>
        <taxon>Bacillota</taxon>
        <taxon>Clostridia</taxon>
        <taxon>Eubacteriales</taxon>
        <taxon>Proteinivoracaceae</taxon>
        <taxon>Proteinivorax</taxon>
    </lineage>
</organism>
<dbReference type="Gene3D" id="3.60.21.10">
    <property type="match status" value="1"/>
</dbReference>
<name>A0AAU8HW45_9FIRM</name>
<dbReference type="InterPro" id="IPR006186">
    <property type="entry name" value="Ser/Thr-sp_prot-phosphatase"/>
</dbReference>
<proteinExistence type="predicted"/>
<gene>
    <name evidence="2" type="ORF">PRVXH_000916</name>
</gene>
<reference evidence="2" key="2">
    <citation type="submission" date="2024-06" db="EMBL/GenBank/DDBJ databases">
        <authorList>
            <person name="Petrova K.O."/>
            <person name="Toshchakov S.V."/>
            <person name="Boltjanskaja Y.V."/>
            <person name="Kevbrin V.V."/>
        </authorList>
    </citation>
    <scope>NUCLEOTIDE SEQUENCE</scope>
    <source>
        <strain evidence="2">Z-710</strain>
    </source>
</reference>
<reference evidence="2" key="1">
    <citation type="journal article" date="2018" name="Antonie Van Leeuwenhoek">
        <title>Proteinivorax hydrogeniformans sp. nov., an anaerobic, haloalkaliphilic bacterium fermenting proteinaceous compounds with high hydrogen production.</title>
        <authorList>
            <person name="Boltyanskaya Y."/>
            <person name="Detkova E."/>
            <person name="Pimenov N."/>
            <person name="Kevbrin V."/>
        </authorList>
    </citation>
    <scope>NUCLEOTIDE SEQUENCE</scope>
    <source>
        <strain evidence="2">Z-710</strain>
    </source>
</reference>
<feature type="domain" description="Calcineurin-like phosphoesterase" evidence="1">
    <location>
        <begin position="5"/>
        <end position="229"/>
    </location>
</feature>
<dbReference type="SUPFAM" id="SSF56300">
    <property type="entry name" value="Metallo-dependent phosphatases"/>
    <property type="match status" value="1"/>
</dbReference>
<dbReference type="InterPro" id="IPR029052">
    <property type="entry name" value="Metallo-depent_PP-like"/>
</dbReference>
<dbReference type="AlphaFoldDB" id="A0AAU8HW45"/>